<keyword evidence="3" id="KW-1185">Reference proteome</keyword>
<sequence>MPPKRGRPSARQQTQKSNLVRCDCDLCNGEMIPESTRTAHRRDRRDAQQESTLLAQQSTASHPGQYPQFPPTEWLKDLGEELLDLSTTPIVHPDVPLVFVNPPDSSMPFEFNVDAELLRPNDGRFLLSNHPSNAHFLHVQTRLAGIYHTLRSLDEGDLEKQEDFMSFARSSMSRLLEEKHIQWSNQQRIGTPRHNVNTEIFFYRGRPRSKAHRCAVLVSLVLKHLYATPLRAIRVQLAGLKSLLRSVNLPQDEINQLPRDPRSITTYFHLHPITRQYVCCPQCNFLYLWDGKSQDSVAPSHCSYKPAVDDPVCRAELWKTRRGRGNRSYQVPVKVFTYQPLKFWLGRLLSRPDIEEHIEKLQRSGPRPDGILDDIWGSPCFQSLKGKDGQPFLPGPEDEGRLIFGLAIDSFDPTHVTAAGQSLSSTGIWLVLLNLPPHLRYLHENMYVAGVIPGPEKPSTEEINHYVDLVVEDFLEIFDPGVYLSRTHKYRLGRLYKAMLIPLICDMLAARQVIGQPSSPSAHSFCTVCDLDQDDIDIVDRTEWPFKNIQHVRRYATMWKDARTSADRKRLFDGYSVRWSPLLRLPYWDPARFTVIDAMHTLDLGLFSNHCRVLFALNAEAPSGDGTSSVQSANTIKRVYTKAHISAYRRCIDIVTKKRPSIEQELLELDRKVLYTFCEDNRIIPEGHNIVVGTKPVLAANIIRWRDGPTYSQPRSDITELLKEQARSSVEPDRETTPDVQGDVLKNLLPTIKLLLLPTQENIEKLPKVATKALYVQICDLLNISYSHIDLRRRAAKRELQDHILEKISGDEELSLRLSELLPKSNQRVVLGKEIMQMVWSDMKNTITPTWVATAPPNWGTKQRGKLSAAQWRVICTIHLPITLIRLWSGEQGRKRLMLDHFMDLVCAVRIANMKTSSREHVEAYDKHITRYVSNIRHIYPDQKLKPTHHCALHIGEFLQDLGPVHSHDSPFFERHINAFHHLNHNSHPGEMETTHLNSSACSANVRGRLADEEDIRPLVFDMIEAMTKIDKEDIRGFRLASVLDPYTPTTTTGLKAIHLELSELRQTLWKTCLASRGEPENIVTGSVSSFQQIALRGVCYSVSDHVYRNSIIMFSERVNGSPSPSPVEYQNLKAAFIDVIFQPPDQQNLFYLVIRELLPVVETDQLRDPYRRYGFASGFLCRRQHQHIWVIGLDQVKSHAAFTPTSIDGFGDVYHVLCVDRMMNMFSTFDYDP</sequence>
<name>A0A409YWJ2_9AGAR</name>
<dbReference type="STRING" id="181874.A0A409YWJ2"/>
<dbReference type="Pfam" id="PF02992">
    <property type="entry name" value="Transposase_21"/>
    <property type="match status" value="1"/>
</dbReference>
<organism evidence="2 3">
    <name type="scientific">Panaeolus cyanescens</name>
    <dbReference type="NCBI Taxonomy" id="181874"/>
    <lineage>
        <taxon>Eukaryota</taxon>
        <taxon>Fungi</taxon>
        <taxon>Dikarya</taxon>
        <taxon>Basidiomycota</taxon>
        <taxon>Agaricomycotina</taxon>
        <taxon>Agaricomycetes</taxon>
        <taxon>Agaricomycetidae</taxon>
        <taxon>Agaricales</taxon>
        <taxon>Agaricineae</taxon>
        <taxon>Galeropsidaceae</taxon>
        <taxon>Panaeolus</taxon>
    </lineage>
</organism>
<gene>
    <name evidence="2" type="ORF">CVT24_007483</name>
</gene>
<comment type="caution">
    <text evidence="2">The sequence shown here is derived from an EMBL/GenBank/DDBJ whole genome shotgun (WGS) entry which is preliminary data.</text>
</comment>
<dbReference type="Proteomes" id="UP000284842">
    <property type="component" value="Unassembled WGS sequence"/>
</dbReference>
<dbReference type="AlphaFoldDB" id="A0A409YWJ2"/>
<protein>
    <submittedName>
        <fullName evidence="2">Uncharacterized protein</fullName>
    </submittedName>
</protein>
<proteinExistence type="predicted"/>
<feature type="compositionally biased region" description="Polar residues" evidence="1">
    <location>
        <begin position="50"/>
        <end position="62"/>
    </location>
</feature>
<feature type="region of interest" description="Disordered" evidence="1">
    <location>
        <begin position="35"/>
        <end position="71"/>
    </location>
</feature>
<dbReference type="PANTHER" id="PTHR46579">
    <property type="entry name" value="F5/8 TYPE C DOMAIN-CONTAINING PROTEIN-RELATED"/>
    <property type="match status" value="1"/>
</dbReference>
<evidence type="ECO:0000256" key="1">
    <source>
        <dbReference type="SAM" id="MobiDB-lite"/>
    </source>
</evidence>
<dbReference type="PANTHER" id="PTHR46579:SF1">
    <property type="entry name" value="F5_8 TYPE C DOMAIN-CONTAINING PROTEIN"/>
    <property type="match status" value="1"/>
</dbReference>
<dbReference type="OrthoDB" id="3039677at2759"/>
<dbReference type="InterPro" id="IPR004242">
    <property type="entry name" value="Transposase_21"/>
</dbReference>
<evidence type="ECO:0000313" key="2">
    <source>
        <dbReference type="EMBL" id="PPR07348.1"/>
    </source>
</evidence>
<accession>A0A409YWJ2</accession>
<evidence type="ECO:0000313" key="3">
    <source>
        <dbReference type="Proteomes" id="UP000284842"/>
    </source>
</evidence>
<dbReference type="EMBL" id="NHTK01000466">
    <property type="protein sequence ID" value="PPR07348.1"/>
    <property type="molecule type" value="Genomic_DNA"/>
</dbReference>
<reference evidence="2 3" key="1">
    <citation type="journal article" date="2018" name="Evol. Lett.">
        <title>Horizontal gene cluster transfer increased hallucinogenic mushroom diversity.</title>
        <authorList>
            <person name="Reynolds H.T."/>
            <person name="Vijayakumar V."/>
            <person name="Gluck-Thaler E."/>
            <person name="Korotkin H.B."/>
            <person name="Matheny P.B."/>
            <person name="Slot J.C."/>
        </authorList>
    </citation>
    <scope>NUCLEOTIDE SEQUENCE [LARGE SCALE GENOMIC DNA]</scope>
    <source>
        <strain evidence="2 3">2629</strain>
    </source>
</reference>
<dbReference type="InParanoid" id="A0A409YWJ2"/>